<dbReference type="GO" id="GO:0005886">
    <property type="term" value="C:plasma membrane"/>
    <property type="evidence" value="ECO:0007669"/>
    <property type="project" value="UniProtKB-SubCell"/>
</dbReference>
<evidence type="ECO:0000256" key="5">
    <source>
        <dbReference type="ARBA" id="ARBA00023136"/>
    </source>
</evidence>
<dbReference type="AlphaFoldDB" id="A0AAW4NQW9"/>
<dbReference type="Proteomes" id="UP001196873">
    <property type="component" value="Unassembled WGS sequence"/>
</dbReference>
<keyword evidence="2" id="KW-1003">Cell membrane</keyword>
<comment type="caution">
    <text evidence="8">The sequence shown here is derived from an EMBL/GenBank/DDBJ whole genome shotgun (WGS) entry which is preliminary data.</text>
</comment>
<sequence length="69" mass="7733">MEDKKKLMRSSSDKWLAGVLGGIANYLGWDPALLRLCYLLLTLCSVGFPGVIAYIILWMCMPQDINTQP</sequence>
<comment type="subcellular location">
    <subcellularLocation>
        <location evidence="1">Cell membrane</location>
        <topology evidence="1">Single-pass membrane protein</topology>
    </subcellularLocation>
</comment>
<evidence type="ECO:0000313" key="8">
    <source>
        <dbReference type="EMBL" id="MBW4866119.1"/>
    </source>
</evidence>
<dbReference type="GeneID" id="78499201"/>
<reference evidence="8" key="1">
    <citation type="submission" date="2021-07" db="EMBL/GenBank/DDBJ databases">
        <title>Genomic diversity and antimicrobial resistance of Prevotella spp. isolated from chronic lung disease airways.</title>
        <authorList>
            <person name="Webb K.A."/>
            <person name="Olagoke O.S."/>
            <person name="Baird T."/>
            <person name="Neill J."/>
            <person name="Pham A."/>
            <person name="Wells T.J."/>
            <person name="Ramsay K.A."/>
            <person name="Bell S.C."/>
            <person name="Sarovich D.S."/>
            <person name="Price E.P."/>
        </authorList>
    </citation>
    <scope>NUCLEOTIDE SEQUENCE</scope>
    <source>
        <strain evidence="8">SCHI0047.S.3</strain>
    </source>
</reference>
<evidence type="ECO:0000256" key="1">
    <source>
        <dbReference type="ARBA" id="ARBA00004162"/>
    </source>
</evidence>
<dbReference type="RefSeq" id="WP_007134641.1">
    <property type="nucleotide sequence ID" value="NZ_CABKPN010000001.1"/>
</dbReference>
<evidence type="ECO:0000256" key="4">
    <source>
        <dbReference type="ARBA" id="ARBA00022989"/>
    </source>
</evidence>
<evidence type="ECO:0000259" key="7">
    <source>
        <dbReference type="Pfam" id="PF04024"/>
    </source>
</evidence>
<evidence type="ECO:0000256" key="3">
    <source>
        <dbReference type="ARBA" id="ARBA00022692"/>
    </source>
</evidence>
<name>A0AAW4NQW9_9BACT</name>
<dbReference type="InterPro" id="IPR007168">
    <property type="entry name" value="Phageshock_PspC_N"/>
</dbReference>
<dbReference type="InterPro" id="IPR052027">
    <property type="entry name" value="PspC"/>
</dbReference>
<organism evidence="8 9">
    <name type="scientific">Segatella salivae</name>
    <dbReference type="NCBI Taxonomy" id="228604"/>
    <lineage>
        <taxon>Bacteria</taxon>
        <taxon>Pseudomonadati</taxon>
        <taxon>Bacteroidota</taxon>
        <taxon>Bacteroidia</taxon>
        <taxon>Bacteroidales</taxon>
        <taxon>Prevotellaceae</taxon>
        <taxon>Segatella</taxon>
    </lineage>
</organism>
<feature type="transmembrane region" description="Helical" evidence="6">
    <location>
        <begin position="36"/>
        <end position="59"/>
    </location>
</feature>
<proteinExistence type="predicted"/>
<accession>A0AAW4NQW9</accession>
<dbReference type="EMBL" id="JAHXRF010000012">
    <property type="protein sequence ID" value="MBW4866119.1"/>
    <property type="molecule type" value="Genomic_DNA"/>
</dbReference>
<gene>
    <name evidence="8" type="ORF">KZY68_08890</name>
</gene>
<dbReference type="Pfam" id="PF04024">
    <property type="entry name" value="PspC"/>
    <property type="match status" value="1"/>
</dbReference>
<evidence type="ECO:0000256" key="2">
    <source>
        <dbReference type="ARBA" id="ARBA00022475"/>
    </source>
</evidence>
<evidence type="ECO:0000256" key="6">
    <source>
        <dbReference type="SAM" id="Phobius"/>
    </source>
</evidence>
<keyword evidence="5 6" id="KW-0472">Membrane</keyword>
<dbReference type="PANTHER" id="PTHR33885:SF3">
    <property type="entry name" value="PHAGE SHOCK PROTEIN C"/>
    <property type="match status" value="1"/>
</dbReference>
<protein>
    <submittedName>
        <fullName evidence="8">PspC domain-containing protein</fullName>
    </submittedName>
</protein>
<evidence type="ECO:0000313" key="9">
    <source>
        <dbReference type="Proteomes" id="UP001196873"/>
    </source>
</evidence>
<dbReference type="PANTHER" id="PTHR33885">
    <property type="entry name" value="PHAGE SHOCK PROTEIN C"/>
    <property type="match status" value="1"/>
</dbReference>
<keyword evidence="3 6" id="KW-0812">Transmembrane</keyword>
<feature type="domain" description="Phage shock protein PspC N-terminal" evidence="7">
    <location>
        <begin position="5"/>
        <end position="63"/>
    </location>
</feature>
<keyword evidence="4 6" id="KW-1133">Transmembrane helix</keyword>